<dbReference type="AlphaFoldDB" id="A0A2M4CBV8"/>
<name>A0A2M4CBV8_9DIPT</name>
<proteinExistence type="predicted"/>
<protein>
    <submittedName>
        <fullName evidence="1">Putative secreted protein</fullName>
    </submittedName>
</protein>
<reference evidence="1" key="1">
    <citation type="submission" date="2018-01" db="EMBL/GenBank/DDBJ databases">
        <title>An insight into the sialome of Amazonian anophelines.</title>
        <authorList>
            <person name="Ribeiro J.M."/>
            <person name="Scarpassa V."/>
            <person name="Calvo E."/>
        </authorList>
    </citation>
    <scope>NUCLEOTIDE SEQUENCE</scope>
    <source>
        <tissue evidence="1">Salivary glands</tissue>
    </source>
</reference>
<accession>A0A2M4CBV8</accession>
<dbReference type="EMBL" id="GGFJ01013297">
    <property type="protein sequence ID" value="MBW62438.1"/>
    <property type="molecule type" value="Transcribed_RNA"/>
</dbReference>
<organism evidence="1">
    <name type="scientific">Anopheles marajoara</name>
    <dbReference type="NCBI Taxonomy" id="58244"/>
    <lineage>
        <taxon>Eukaryota</taxon>
        <taxon>Metazoa</taxon>
        <taxon>Ecdysozoa</taxon>
        <taxon>Arthropoda</taxon>
        <taxon>Hexapoda</taxon>
        <taxon>Insecta</taxon>
        <taxon>Pterygota</taxon>
        <taxon>Neoptera</taxon>
        <taxon>Endopterygota</taxon>
        <taxon>Diptera</taxon>
        <taxon>Nematocera</taxon>
        <taxon>Culicoidea</taxon>
        <taxon>Culicidae</taxon>
        <taxon>Anophelinae</taxon>
        <taxon>Anopheles</taxon>
    </lineage>
</organism>
<evidence type="ECO:0000313" key="1">
    <source>
        <dbReference type="EMBL" id="MBW62438.1"/>
    </source>
</evidence>
<sequence>MLLSLTYYFVLSRFMHVLYSRYGLMYDTNSLRTKWAFSNFYCSINVCTKLAISASLRTTSLNLSGKSLLICFTKLNTKSRHSSL</sequence>